<evidence type="ECO:0000313" key="6">
    <source>
        <dbReference type="WBParaSite" id="HPBE_0000130001-mRNA-1"/>
    </source>
</evidence>
<dbReference type="GO" id="GO:0005737">
    <property type="term" value="C:cytoplasm"/>
    <property type="evidence" value="ECO:0007669"/>
    <property type="project" value="TreeGrafter"/>
</dbReference>
<proteinExistence type="inferred from homology"/>
<dbReference type="OrthoDB" id="1431247at2759"/>
<reference evidence="4 5" key="1">
    <citation type="submission" date="2018-11" db="EMBL/GenBank/DDBJ databases">
        <authorList>
            <consortium name="Pathogen Informatics"/>
        </authorList>
    </citation>
    <scope>NUCLEOTIDE SEQUENCE [LARGE SCALE GENOMIC DNA]</scope>
</reference>
<evidence type="ECO:0000259" key="3">
    <source>
        <dbReference type="PROSITE" id="PS01031"/>
    </source>
</evidence>
<dbReference type="InterPro" id="IPR001436">
    <property type="entry name" value="Alpha-crystallin/sHSP_animal"/>
</dbReference>
<name>A0A183F558_HELPZ</name>
<dbReference type="InterPro" id="IPR008978">
    <property type="entry name" value="HSP20-like_chaperone"/>
</dbReference>
<protein>
    <submittedName>
        <fullName evidence="6">SHSP domain-containing protein</fullName>
    </submittedName>
</protein>
<dbReference type="CDD" id="cd06526">
    <property type="entry name" value="metazoan_ACD"/>
    <property type="match status" value="1"/>
</dbReference>
<dbReference type="Gene3D" id="2.60.40.790">
    <property type="match status" value="1"/>
</dbReference>
<dbReference type="AlphaFoldDB" id="A0A183F558"/>
<comment type="similarity">
    <text evidence="1 2">Belongs to the small heat shock protein (HSP20) family.</text>
</comment>
<dbReference type="PRINTS" id="PR00299">
    <property type="entry name" value="ACRYSTALLIN"/>
</dbReference>
<evidence type="ECO:0000256" key="1">
    <source>
        <dbReference type="PROSITE-ProRule" id="PRU00285"/>
    </source>
</evidence>
<evidence type="ECO:0000313" key="5">
    <source>
        <dbReference type="Proteomes" id="UP000050761"/>
    </source>
</evidence>
<dbReference type="InterPro" id="IPR002068">
    <property type="entry name" value="A-crystallin/Hsp20_dom"/>
</dbReference>
<accession>A0A183F558</accession>
<dbReference type="PANTHER" id="PTHR45640:SF1">
    <property type="entry name" value="HEAT SHOCK PROTEIN HSP-16.1_HSP-16.11-RELATED"/>
    <property type="match status" value="1"/>
</dbReference>
<dbReference type="PANTHER" id="PTHR45640">
    <property type="entry name" value="HEAT SHOCK PROTEIN HSP-12.2-RELATED"/>
    <property type="match status" value="1"/>
</dbReference>
<evidence type="ECO:0000256" key="2">
    <source>
        <dbReference type="RuleBase" id="RU003616"/>
    </source>
</evidence>
<dbReference type="GO" id="GO:0051082">
    <property type="term" value="F:unfolded protein binding"/>
    <property type="evidence" value="ECO:0007669"/>
    <property type="project" value="TreeGrafter"/>
</dbReference>
<feature type="domain" description="SHSP" evidence="3">
    <location>
        <begin position="31"/>
        <end position="139"/>
    </location>
</feature>
<accession>A0A3P7UFQ2</accession>
<sequence>MSLCFFVPRFEEGLSDLDPLERALLGSVKPRQQCCASGQLSKIIDDQSRLAISLDVSKFNPEELNVNVEGRTLTVEGKQEIEEENGYSIRSFMRQWTLPEDVDIDNIRSSLTEDGHLSIEAPKANPPAAALKAIPIQKAAKKE</sequence>
<dbReference type="GO" id="GO:0042026">
    <property type="term" value="P:protein refolding"/>
    <property type="evidence" value="ECO:0007669"/>
    <property type="project" value="TreeGrafter"/>
</dbReference>
<dbReference type="WBParaSite" id="HPBE_0000130001-mRNA-1">
    <property type="protein sequence ID" value="HPBE_0000130001-mRNA-1"/>
    <property type="gene ID" value="HPBE_0000130001"/>
</dbReference>
<dbReference type="Proteomes" id="UP000050761">
    <property type="component" value="Unassembled WGS sequence"/>
</dbReference>
<organism evidence="5 6">
    <name type="scientific">Heligmosomoides polygyrus</name>
    <name type="common">Parasitic roundworm</name>
    <dbReference type="NCBI Taxonomy" id="6339"/>
    <lineage>
        <taxon>Eukaryota</taxon>
        <taxon>Metazoa</taxon>
        <taxon>Ecdysozoa</taxon>
        <taxon>Nematoda</taxon>
        <taxon>Chromadorea</taxon>
        <taxon>Rhabditida</taxon>
        <taxon>Rhabditina</taxon>
        <taxon>Rhabditomorpha</taxon>
        <taxon>Strongyloidea</taxon>
        <taxon>Heligmosomidae</taxon>
        <taxon>Heligmosomoides</taxon>
    </lineage>
</organism>
<evidence type="ECO:0000313" key="4">
    <source>
        <dbReference type="EMBL" id="VDO19683.1"/>
    </source>
</evidence>
<reference evidence="6" key="2">
    <citation type="submission" date="2019-09" db="UniProtKB">
        <authorList>
            <consortium name="WormBaseParasite"/>
        </authorList>
    </citation>
    <scope>IDENTIFICATION</scope>
</reference>
<dbReference type="GO" id="GO:0036498">
    <property type="term" value="P:IRE1-mediated unfolded protein response"/>
    <property type="evidence" value="ECO:0007669"/>
    <property type="project" value="TreeGrafter"/>
</dbReference>
<dbReference type="GO" id="GO:0009408">
    <property type="term" value="P:response to heat"/>
    <property type="evidence" value="ECO:0007669"/>
    <property type="project" value="TreeGrafter"/>
</dbReference>
<dbReference type="GO" id="GO:0005634">
    <property type="term" value="C:nucleus"/>
    <property type="evidence" value="ECO:0007669"/>
    <property type="project" value="TreeGrafter"/>
</dbReference>
<dbReference type="Pfam" id="PF00011">
    <property type="entry name" value="HSP20"/>
    <property type="match status" value="1"/>
</dbReference>
<dbReference type="SUPFAM" id="SSF49764">
    <property type="entry name" value="HSP20-like chaperones"/>
    <property type="match status" value="1"/>
</dbReference>
<gene>
    <name evidence="4" type="ORF">HPBE_LOCUS1301</name>
</gene>
<dbReference type="PROSITE" id="PS01031">
    <property type="entry name" value="SHSP"/>
    <property type="match status" value="1"/>
</dbReference>
<dbReference type="EMBL" id="UZAH01001360">
    <property type="protein sequence ID" value="VDO19683.1"/>
    <property type="molecule type" value="Genomic_DNA"/>
</dbReference>
<keyword evidence="5" id="KW-1185">Reference proteome</keyword>